<dbReference type="Gene3D" id="3.40.50.1240">
    <property type="entry name" value="Phosphoglycerate mutase-like"/>
    <property type="match status" value="1"/>
</dbReference>
<feature type="compositionally biased region" description="Low complexity" evidence="1">
    <location>
        <begin position="55"/>
        <end position="65"/>
    </location>
</feature>
<organism evidence="2 3">
    <name type="scientific">Fragilariopsis cylindrus CCMP1102</name>
    <dbReference type="NCBI Taxonomy" id="635003"/>
    <lineage>
        <taxon>Eukaryota</taxon>
        <taxon>Sar</taxon>
        <taxon>Stramenopiles</taxon>
        <taxon>Ochrophyta</taxon>
        <taxon>Bacillariophyta</taxon>
        <taxon>Bacillariophyceae</taxon>
        <taxon>Bacillariophycidae</taxon>
        <taxon>Bacillariales</taxon>
        <taxon>Bacillariaceae</taxon>
        <taxon>Fragilariopsis</taxon>
    </lineage>
</organism>
<dbReference type="SMART" id="SM00855">
    <property type="entry name" value="PGAM"/>
    <property type="match status" value="1"/>
</dbReference>
<dbReference type="Pfam" id="PF00300">
    <property type="entry name" value="His_Phos_1"/>
    <property type="match status" value="1"/>
</dbReference>
<feature type="region of interest" description="Disordered" evidence="1">
    <location>
        <begin position="43"/>
        <end position="72"/>
    </location>
</feature>
<sequence>MNAIGISTTIAVRMRNCLPISRCCHHIVPTISNTRTLLFSSTTSENGKECDNNDSSSIISGTISSQQKPKQGQKAKYLLPKRIILLRHGESLGNIDDTAYATIPDWKIPMTRRGERQALGAAKELAKLLDGESVFAYCSPYKRAVTTWEIIEDYLENHHKDDDTNNKGVGIIGMREEPRVAEQQFGNFQNPHKVRTAKAERRTFGRFFFRFPNGESGLDVYNRCSSFLATLSRDIKQIDQRYSYLHRNDELKNESESVVDDDDNVNNNIGSSSDNNINNDMNSKNSEEDGMENMNILVVCHGLTLRLLLMRYFQLTVEEFENSYNSQNAKLVVMNRFVYDDLDAEDDPGNRKYYCTFSDTHQYREYYTLDDTAKEALNLLGEVSSKRSKYKRGLSKFNTGILLVDGDDDNIIEE</sequence>
<dbReference type="OrthoDB" id="10261749at2759"/>
<dbReference type="PROSITE" id="PS00175">
    <property type="entry name" value="PG_MUTASE"/>
    <property type="match status" value="1"/>
</dbReference>
<dbReference type="EMBL" id="KV784361">
    <property type="protein sequence ID" value="OEU13904.1"/>
    <property type="molecule type" value="Genomic_DNA"/>
</dbReference>
<dbReference type="InterPro" id="IPR029033">
    <property type="entry name" value="His_PPase_superfam"/>
</dbReference>
<feature type="compositionally biased region" description="Low complexity" evidence="1">
    <location>
        <begin position="265"/>
        <end position="284"/>
    </location>
</feature>
<dbReference type="SUPFAM" id="SSF53254">
    <property type="entry name" value="Phosphoglycerate mutase-like"/>
    <property type="match status" value="1"/>
</dbReference>
<keyword evidence="3" id="KW-1185">Reference proteome</keyword>
<accession>A0A1E7F717</accession>
<protein>
    <submittedName>
        <fullName evidence="2">Phosphoglycerate mutase-like protein</fullName>
    </submittedName>
</protein>
<dbReference type="CDD" id="cd07067">
    <property type="entry name" value="HP_PGM_like"/>
    <property type="match status" value="1"/>
</dbReference>
<dbReference type="KEGG" id="fcy:FRACYDRAFT_269958"/>
<evidence type="ECO:0000313" key="2">
    <source>
        <dbReference type="EMBL" id="OEU13904.1"/>
    </source>
</evidence>
<evidence type="ECO:0000256" key="1">
    <source>
        <dbReference type="SAM" id="MobiDB-lite"/>
    </source>
</evidence>
<reference evidence="2 3" key="1">
    <citation type="submission" date="2016-09" db="EMBL/GenBank/DDBJ databases">
        <title>Extensive genetic diversity and differential bi-allelic expression allows diatom success in the polar Southern Ocean.</title>
        <authorList>
            <consortium name="DOE Joint Genome Institute"/>
            <person name="Mock T."/>
            <person name="Otillar R.P."/>
            <person name="Strauss J."/>
            <person name="Dupont C."/>
            <person name="Frickenhaus S."/>
            <person name="Maumus F."/>
            <person name="Mcmullan M."/>
            <person name="Sanges R."/>
            <person name="Schmutz J."/>
            <person name="Toseland A."/>
            <person name="Valas R."/>
            <person name="Veluchamy A."/>
            <person name="Ward B.J."/>
            <person name="Allen A."/>
            <person name="Barry K."/>
            <person name="Falciatore A."/>
            <person name="Ferrante M."/>
            <person name="Fortunato A.E."/>
            <person name="Gloeckner G."/>
            <person name="Gruber A."/>
            <person name="Hipkin R."/>
            <person name="Janech M."/>
            <person name="Kroth P."/>
            <person name="Leese F."/>
            <person name="Lindquist E."/>
            <person name="Lyon B.R."/>
            <person name="Martin J."/>
            <person name="Mayer C."/>
            <person name="Parker M."/>
            <person name="Quesneville H."/>
            <person name="Raymond J."/>
            <person name="Uhlig C."/>
            <person name="Valentin K.U."/>
            <person name="Worden A.Z."/>
            <person name="Armbrust E.V."/>
            <person name="Bowler C."/>
            <person name="Green B."/>
            <person name="Moulton V."/>
            <person name="Van Oosterhout C."/>
            <person name="Grigoriev I."/>
        </authorList>
    </citation>
    <scope>NUCLEOTIDE SEQUENCE [LARGE SCALE GENOMIC DNA]</scope>
    <source>
        <strain evidence="2 3">CCMP1102</strain>
    </source>
</reference>
<gene>
    <name evidence="2" type="ORF">FRACYDRAFT_269958</name>
</gene>
<dbReference type="InterPro" id="IPR001345">
    <property type="entry name" value="PG/BPGM_mutase_AS"/>
</dbReference>
<feature type="region of interest" description="Disordered" evidence="1">
    <location>
        <begin position="253"/>
        <end position="284"/>
    </location>
</feature>
<dbReference type="GO" id="GO:0003824">
    <property type="term" value="F:catalytic activity"/>
    <property type="evidence" value="ECO:0007669"/>
    <property type="project" value="InterPro"/>
</dbReference>
<dbReference type="PANTHER" id="PTHR46192">
    <property type="entry name" value="BROAD-RANGE ACID PHOSPHATASE DET1"/>
    <property type="match status" value="1"/>
</dbReference>
<dbReference type="InterPro" id="IPR013078">
    <property type="entry name" value="His_Pase_superF_clade-1"/>
</dbReference>
<name>A0A1E7F717_9STRA</name>
<dbReference type="Proteomes" id="UP000095751">
    <property type="component" value="Unassembled WGS sequence"/>
</dbReference>
<evidence type="ECO:0000313" key="3">
    <source>
        <dbReference type="Proteomes" id="UP000095751"/>
    </source>
</evidence>
<proteinExistence type="predicted"/>
<dbReference type="InParanoid" id="A0A1E7F717"/>
<dbReference type="InterPro" id="IPR052765">
    <property type="entry name" value="PGM-Related"/>
</dbReference>
<dbReference type="AlphaFoldDB" id="A0A1E7F717"/>